<reference evidence="2" key="1">
    <citation type="submission" date="2016-11" db="UniProtKB">
        <authorList>
            <consortium name="WormBaseParasite"/>
        </authorList>
    </citation>
    <scope>IDENTIFICATION</scope>
</reference>
<name>A0A1I8BW15_MELHA</name>
<dbReference type="Proteomes" id="UP000095281">
    <property type="component" value="Unplaced"/>
</dbReference>
<dbReference type="AlphaFoldDB" id="A0A1I8BW15"/>
<protein>
    <submittedName>
        <fullName evidence="2">Lipoprotein</fullName>
    </submittedName>
</protein>
<dbReference type="WBParaSite" id="MhA1_Contig691.frz3.gene14">
    <property type="protein sequence ID" value="MhA1_Contig691.frz3.gene14"/>
    <property type="gene ID" value="MhA1_Contig691.frz3.gene14"/>
</dbReference>
<sequence length="261" mass="27541">MEGSSHNAGSFFGSGFPFDGSSPFGSGFPFDGSSPFGSGFPFGGSNQSGNWNGGVTTVKLIVFKEGMLVEGSGYNSEYVKTLSINGGVSFATIYGNNIKLTEYWMKTKIIINGNEVQYSEGVTNINGGSKILKGSVVECSVNGGVSNITTNKQKYVFNHRNPNMPIRQKLNINGGITHLEMHIADAESDNYIKINGGISNAEINGMGTDIGKEEITNDTNTVEISTYGGGGYRNGETEIIIEGNSLSIAGGVSFGGGSWNF</sequence>
<evidence type="ECO:0000313" key="2">
    <source>
        <dbReference type="WBParaSite" id="MhA1_Contig691.frz3.gene14"/>
    </source>
</evidence>
<proteinExistence type="predicted"/>
<organism evidence="1 2">
    <name type="scientific">Meloidogyne hapla</name>
    <name type="common">Root-knot nematode worm</name>
    <dbReference type="NCBI Taxonomy" id="6305"/>
    <lineage>
        <taxon>Eukaryota</taxon>
        <taxon>Metazoa</taxon>
        <taxon>Ecdysozoa</taxon>
        <taxon>Nematoda</taxon>
        <taxon>Chromadorea</taxon>
        <taxon>Rhabditida</taxon>
        <taxon>Tylenchina</taxon>
        <taxon>Tylenchomorpha</taxon>
        <taxon>Tylenchoidea</taxon>
        <taxon>Meloidogynidae</taxon>
        <taxon>Meloidogyninae</taxon>
        <taxon>Meloidogyne</taxon>
    </lineage>
</organism>
<keyword evidence="1" id="KW-1185">Reference proteome</keyword>
<accession>A0A1I8BW15</accession>
<evidence type="ECO:0000313" key="1">
    <source>
        <dbReference type="Proteomes" id="UP000095281"/>
    </source>
</evidence>